<keyword evidence="5" id="KW-1185">Reference proteome</keyword>
<dbReference type="EMBL" id="BDCX01000007">
    <property type="protein sequence ID" value="GAT67568.1"/>
    <property type="molecule type" value="Genomic_DNA"/>
</dbReference>
<evidence type="ECO:0000313" key="5">
    <source>
        <dbReference type="Proteomes" id="UP000077701"/>
    </source>
</evidence>
<evidence type="ECO:0000259" key="3">
    <source>
        <dbReference type="Pfam" id="PF07331"/>
    </source>
</evidence>
<dbReference type="STRING" id="161355.PS9374_03226"/>
<feature type="region of interest" description="Disordered" evidence="1">
    <location>
        <begin position="1"/>
        <end position="52"/>
    </location>
</feature>
<name>A0A171D2Q2_9ACTN</name>
<dbReference type="InterPro" id="IPR009936">
    <property type="entry name" value="DUF1468"/>
</dbReference>
<dbReference type="Proteomes" id="UP000077701">
    <property type="component" value="Unassembled WGS sequence"/>
</dbReference>
<reference evidence="5" key="2">
    <citation type="submission" date="2016-04" db="EMBL/GenBank/DDBJ databases">
        <title>Planomonospora sphaerica JCM9374 whole genome shotgun sequence.</title>
        <authorList>
            <person name="Suzuki T."/>
            <person name="Dohra H."/>
            <person name="Kodani S."/>
        </authorList>
    </citation>
    <scope>NUCLEOTIDE SEQUENCE [LARGE SCALE GENOMIC DNA]</scope>
    <source>
        <strain evidence="5">JCM 9374</strain>
    </source>
</reference>
<dbReference type="RefSeq" id="WP_231647379.1">
    <property type="nucleotide sequence ID" value="NZ_BDCX01000007.1"/>
</dbReference>
<dbReference type="Pfam" id="PF07331">
    <property type="entry name" value="TctB"/>
    <property type="match status" value="1"/>
</dbReference>
<sequence length="214" mass="21285">MSSDMSSHEEPEERPAAGVAEAAGVAGAGGAAGAEGGTPEGGPAVPERGAAGNGWDWRRPELVMALVVLGLGGFVLAGTADVSAASSTLGLGPRFFPVLVGIALLLIGVCYAADVVRGGRGDPEESEDVDAAAPADWRTVAQVSVIFLAFAGLVDPLGWIIAGALLFFGLAVTLGAEHRLRAGALAIVLSTLSYLAFVKGLGVSLPAGLLSGVI</sequence>
<dbReference type="AlphaFoldDB" id="A0A171D2Q2"/>
<evidence type="ECO:0000256" key="2">
    <source>
        <dbReference type="SAM" id="Phobius"/>
    </source>
</evidence>
<feature type="domain" description="DUF1468" evidence="3">
    <location>
        <begin position="63"/>
        <end position="206"/>
    </location>
</feature>
<keyword evidence="2" id="KW-0472">Membrane</keyword>
<feature type="transmembrane region" description="Helical" evidence="2">
    <location>
        <begin position="95"/>
        <end position="116"/>
    </location>
</feature>
<feature type="compositionally biased region" description="Low complexity" evidence="1">
    <location>
        <begin position="16"/>
        <end position="25"/>
    </location>
</feature>
<accession>A0A171D2Q2</accession>
<proteinExistence type="predicted"/>
<feature type="transmembrane region" description="Helical" evidence="2">
    <location>
        <begin position="183"/>
        <end position="205"/>
    </location>
</feature>
<feature type="transmembrane region" description="Helical" evidence="2">
    <location>
        <begin position="157"/>
        <end position="176"/>
    </location>
</feature>
<protein>
    <submittedName>
        <fullName evidence="4">Membrane protein</fullName>
    </submittedName>
</protein>
<feature type="transmembrane region" description="Helical" evidence="2">
    <location>
        <begin position="62"/>
        <end position="83"/>
    </location>
</feature>
<evidence type="ECO:0000313" key="4">
    <source>
        <dbReference type="EMBL" id="GAT67568.1"/>
    </source>
</evidence>
<gene>
    <name evidence="4" type="ORF">PS9374_03226</name>
</gene>
<keyword evidence="2" id="KW-1133">Transmembrane helix</keyword>
<reference evidence="4 5" key="1">
    <citation type="journal article" date="2016" name="Genome Announc.">
        <title>Draft Genome Sequence of Planomonospora sphaerica JCM9374, a Rare Actinomycete.</title>
        <authorList>
            <person name="Dohra H."/>
            <person name="Suzuki T."/>
            <person name="Inoue Y."/>
            <person name="Kodani S."/>
        </authorList>
    </citation>
    <scope>NUCLEOTIDE SEQUENCE [LARGE SCALE GENOMIC DNA]</scope>
    <source>
        <strain evidence="4 5">JCM 9374</strain>
    </source>
</reference>
<organism evidence="4 5">
    <name type="scientific">Planomonospora sphaerica</name>
    <dbReference type="NCBI Taxonomy" id="161355"/>
    <lineage>
        <taxon>Bacteria</taxon>
        <taxon>Bacillati</taxon>
        <taxon>Actinomycetota</taxon>
        <taxon>Actinomycetes</taxon>
        <taxon>Streptosporangiales</taxon>
        <taxon>Streptosporangiaceae</taxon>
        <taxon>Planomonospora</taxon>
    </lineage>
</organism>
<feature type="compositionally biased region" description="Gly residues" evidence="1">
    <location>
        <begin position="26"/>
        <end position="40"/>
    </location>
</feature>
<keyword evidence="2" id="KW-0812">Transmembrane</keyword>
<feature type="compositionally biased region" description="Basic and acidic residues" evidence="1">
    <location>
        <begin position="1"/>
        <end position="15"/>
    </location>
</feature>
<comment type="caution">
    <text evidence="4">The sequence shown here is derived from an EMBL/GenBank/DDBJ whole genome shotgun (WGS) entry which is preliminary data.</text>
</comment>
<evidence type="ECO:0000256" key="1">
    <source>
        <dbReference type="SAM" id="MobiDB-lite"/>
    </source>
</evidence>